<dbReference type="PRINTS" id="PR00173">
    <property type="entry name" value="EDTRNSPORT"/>
</dbReference>
<dbReference type="PANTHER" id="PTHR11958">
    <property type="entry name" value="SODIUM/DICARBOXYLATE SYMPORTER-RELATED"/>
    <property type="match status" value="1"/>
</dbReference>
<dbReference type="PROSITE" id="PS51257">
    <property type="entry name" value="PROKAR_LIPOPROTEIN"/>
    <property type="match status" value="1"/>
</dbReference>
<dbReference type="Proteomes" id="UP001177023">
    <property type="component" value="Unassembled WGS sequence"/>
</dbReference>
<keyword evidence="5 7" id="KW-1133">Transmembrane helix</keyword>
<feature type="transmembrane region" description="Helical" evidence="7">
    <location>
        <begin position="192"/>
        <end position="211"/>
    </location>
</feature>
<evidence type="ECO:0000313" key="9">
    <source>
        <dbReference type="Proteomes" id="UP001177023"/>
    </source>
</evidence>
<feature type="transmembrane region" description="Helical" evidence="7">
    <location>
        <begin position="231"/>
        <end position="251"/>
    </location>
</feature>
<protein>
    <recommendedName>
        <fullName evidence="7">Amino acid transporter</fullName>
    </recommendedName>
</protein>
<name>A0AA36CQ56_9BILA</name>
<keyword evidence="6 7" id="KW-0472">Membrane</keyword>
<dbReference type="Pfam" id="PF00375">
    <property type="entry name" value="SDF"/>
    <property type="match status" value="1"/>
</dbReference>
<feature type="transmembrane region" description="Helical" evidence="7">
    <location>
        <begin position="92"/>
        <end position="114"/>
    </location>
</feature>
<feature type="non-terminal residue" evidence="8">
    <location>
        <position position="1"/>
    </location>
</feature>
<comment type="similarity">
    <text evidence="2 7">Belongs to the dicarboxylate/amino acid:cation symporter (DAACS) (TC 2.A.23) family.</text>
</comment>
<dbReference type="GO" id="GO:0015175">
    <property type="term" value="F:neutral L-amino acid transmembrane transporter activity"/>
    <property type="evidence" value="ECO:0007669"/>
    <property type="project" value="TreeGrafter"/>
</dbReference>
<dbReference type="PANTHER" id="PTHR11958:SF63">
    <property type="entry name" value="AMINO ACID TRANSPORTER"/>
    <property type="match status" value="1"/>
</dbReference>
<dbReference type="InterPro" id="IPR050746">
    <property type="entry name" value="DAACS"/>
</dbReference>
<evidence type="ECO:0000256" key="3">
    <source>
        <dbReference type="ARBA" id="ARBA00022448"/>
    </source>
</evidence>
<dbReference type="InterPro" id="IPR001991">
    <property type="entry name" value="Na-dicarboxylate_symporter"/>
</dbReference>
<evidence type="ECO:0000256" key="1">
    <source>
        <dbReference type="ARBA" id="ARBA00004141"/>
    </source>
</evidence>
<dbReference type="GO" id="GO:0015501">
    <property type="term" value="F:glutamate:sodium symporter activity"/>
    <property type="evidence" value="ECO:0007669"/>
    <property type="project" value="TreeGrafter"/>
</dbReference>
<comment type="caution">
    <text evidence="8">The sequence shown here is derived from an EMBL/GenBank/DDBJ whole genome shotgun (WGS) entry which is preliminary data.</text>
</comment>
<dbReference type="EMBL" id="CATQJA010002596">
    <property type="protein sequence ID" value="CAJ0572313.1"/>
    <property type="molecule type" value="Genomic_DNA"/>
</dbReference>
<dbReference type="InterPro" id="IPR036458">
    <property type="entry name" value="Na:dicarbo_symporter_sf"/>
</dbReference>
<evidence type="ECO:0000256" key="2">
    <source>
        <dbReference type="ARBA" id="ARBA00006148"/>
    </source>
</evidence>
<dbReference type="Gene3D" id="1.10.3860.10">
    <property type="entry name" value="Sodium:dicarboxylate symporter"/>
    <property type="match status" value="1"/>
</dbReference>
<reference evidence="8" key="1">
    <citation type="submission" date="2023-06" db="EMBL/GenBank/DDBJ databases">
        <authorList>
            <person name="Delattre M."/>
        </authorList>
    </citation>
    <scope>NUCLEOTIDE SEQUENCE</scope>
    <source>
        <strain evidence="8">AF72</strain>
    </source>
</reference>
<sequence>MTARASKLGRFLRKSENILLLLTVGSVVVGCLLGTLLRYAHPSAEAIRYIGFPGELFMNMLKCMILPLIASSLISGLAELDGRTSGKVGTRAILYYVLTTTHAVILGIILVMVIHPGDPKIKDEYSGPREDVSIDKATATDKFLDLIRNMFPENIIRALFSQQHTVYVTKKPVNNGTTTEVPEVQYQEGMNVLGLIIFCIVLGIVISRVGAKARPLRNLFKSLDVVITRMVTLIMWIGPVGIASLIASKMLSIPNLAETARMLAMYMLTVIAGLAIQAFITLPLIYFVATRHNPYTFLKGLGQAVLTALGTSSSAATLPVTFGCLNKIGIDERITKFVLPVGSMVNMDGTALYEAVASIFIAQMNGLNMGIGHVVTVSITATLASIGAASIPSAGLVTMMIVLTALELPTDDISLIIAVDWLLDRLRTSVNVIGDAFGCGFVYHLCKHELDHLPPPDDAEIDEMLKEHGVDLAEFHANDTKKCPLNGGFSAVNGNLREPSVTSQV</sequence>
<organism evidence="8 9">
    <name type="scientific">Mesorhabditis spiculigera</name>
    <dbReference type="NCBI Taxonomy" id="96644"/>
    <lineage>
        <taxon>Eukaryota</taxon>
        <taxon>Metazoa</taxon>
        <taxon>Ecdysozoa</taxon>
        <taxon>Nematoda</taxon>
        <taxon>Chromadorea</taxon>
        <taxon>Rhabditida</taxon>
        <taxon>Rhabditina</taxon>
        <taxon>Rhabditomorpha</taxon>
        <taxon>Rhabditoidea</taxon>
        <taxon>Rhabditidae</taxon>
        <taxon>Mesorhabditinae</taxon>
        <taxon>Mesorhabditis</taxon>
    </lineage>
</organism>
<keyword evidence="3 7" id="KW-0813">Transport</keyword>
<keyword evidence="7" id="KW-0769">Symport</keyword>
<evidence type="ECO:0000256" key="7">
    <source>
        <dbReference type="RuleBase" id="RU361216"/>
    </source>
</evidence>
<dbReference type="GO" id="GO:0005313">
    <property type="term" value="F:L-glutamate transmembrane transporter activity"/>
    <property type="evidence" value="ECO:0007669"/>
    <property type="project" value="TreeGrafter"/>
</dbReference>
<evidence type="ECO:0000256" key="4">
    <source>
        <dbReference type="ARBA" id="ARBA00022692"/>
    </source>
</evidence>
<accession>A0AA36CQ56</accession>
<keyword evidence="9" id="KW-1185">Reference proteome</keyword>
<dbReference type="SUPFAM" id="SSF118215">
    <property type="entry name" value="Proton glutamate symport protein"/>
    <property type="match status" value="1"/>
</dbReference>
<evidence type="ECO:0000313" key="8">
    <source>
        <dbReference type="EMBL" id="CAJ0572313.1"/>
    </source>
</evidence>
<gene>
    <name evidence="8" type="ORF">MSPICULIGERA_LOCUS10702</name>
</gene>
<keyword evidence="4 7" id="KW-0812">Transmembrane</keyword>
<proteinExistence type="inferred from homology"/>
<feature type="transmembrane region" description="Helical" evidence="7">
    <location>
        <begin position="56"/>
        <end position="80"/>
    </location>
</feature>
<evidence type="ECO:0000256" key="6">
    <source>
        <dbReference type="ARBA" id="ARBA00023136"/>
    </source>
</evidence>
<comment type="subcellular location">
    <subcellularLocation>
        <location evidence="1 7">Membrane</location>
        <topology evidence="1 7">Multi-pass membrane protein</topology>
    </subcellularLocation>
</comment>
<dbReference type="AlphaFoldDB" id="A0AA36CQ56"/>
<dbReference type="GO" id="GO:0005886">
    <property type="term" value="C:plasma membrane"/>
    <property type="evidence" value="ECO:0007669"/>
    <property type="project" value="TreeGrafter"/>
</dbReference>
<evidence type="ECO:0000256" key="5">
    <source>
        <dbReference type="ARBA" id="ARBA00022989"/>
    </source>
</evidence>
<feature type="transmembrane region" description="Helical" evidence="7">
    <location>
        <begin position="263"/>
        <end position="289"/>
    </location>
</feature>